<evidence type="ECO:0000259" key="3">
    <source>
        <dbReference type="PROSITE" id="PS50893"/>
    </source>
</evidence>
<evidence type="ECO:0000256" key="1">
    <source>
        <dbReference type="ARBA" id="ARBA00022741"/>
    </source>
</evidence>
<keyword evidence="2 4" id="KW-0067">ATP-binding</keyword>
<dbReference type="OMA" id="DAYFMLE"/>
<dbReference type="GO" id="GO:0016887">
    <property type="term" value="F:ATP hydrolysis activity"/>
    <property type="evidence" value="ECO:0007669"/>
    <property type="project" value="InterPro"/>
</dbReference>
<organism evidence="4 5">
    <name type="scientific">Sulfurisphaera tokodaii</name>
    <dbReference type="NCBI Taxonomy" id="111955"/>
    <lineage>
        <taxon>Archaea</taxon>
        <taxon>Thermoproteota</taxon>
        <taxon>Thermoprotei</taxon>
        <taxon>Sulfolobales</taxon>
        <taxon>Sulfolobaceae</taxon>
        <taxon>Sulfurisphaera</taxon>
    </lineage>
</organism>
<evidence type="ECO:0000313" key="4">
    <source>
        <dbReference type="EMBL" id="HII75423.1"/>
    </source>
</evidence>
<dbReference type="Gene3D" id="3.40.50.300">
    <property type="entry name" value="P-loop containing nucleotide triphosphate hydrolases"/>
    <property type="match status" value="1"/>
</dbReference>
<dbReference type="SUPFAM" id="SSF52540">
    <property type="entry name" value="P-loop containing nucleoside triphosphate hydrolases"/>
    <property type="match status" value="1"/>
</dbReference>
<dbReference type="PANTHER" id="PTHR43850">
    <property type="entry name" value="ABC TRANSPORTER ATP-BINDING PROTEIN MA_4021-RELATED"/>
    <property type="match status" value="1"/>
</dbReference>
<dbReference type="InterPro" id="IPR027417">
    <property type="entry name" value="P-loop_NTPase"/>
</dbReference>
<dbReference type="InterPro" id="IPR003593">
    <property type="entry name" value="AAA+_ATPase"/>
</dbReference>
<name>A0A832WG41_9CREN</name>
<dbReference type="PANTHER" id="PTHR43850:SF2">
    <property type="entry name" value="ABC TRANSPORTER ATP-BINDING PROTEIN MA_4021-RELATED"/>
    <property type="match status" value="1"/>
</dbReference>
<protein>
    <submittedName>
        <fullName evidence="4">ATP-binding cassette domain-containing protein</fullName>
    </submittedName>
</protein>
<reference evidence="4" key="1">
    <citation type="journal article" date="2020" name="bioRxiv">
        <title>A rank-normalized archaeal taxonomy based on genome phylogeny resolves widespread incomplete and uneven classifications.</title>
        <authorList>
            <person name="Rinke C."/>
            <person name="Chuvochina M."/>
            <person name="Mussig A.J."/>
            <person name="Chaumeil P.-A."/>
            <person name="Waite D.W."/>
            <person name="Whitman W.B."/>
            <person name="Parks D.H."/>
            <person name="Hugenholtz P."/>
        </authorList>
    </citation>
    <scope>NUCLEOTIDE SEQUENCE</scope>
    <source>
        <strain evidence="4">UBA8838</strain>
    </source>
</reference>
<dbReference type="PROSITE" id="PS50893">
    <property type="entry name" value="ABC_TRANSPORTER_2"/>
    <property type="match status" value="1"/>
</dbReference>
<dbReference type="AlphaFoldDB" id="A0A832WG41"/>
<proteinExistence type="predicted"/>
<dbReference type="EMBL" id="DUJO01000061">
    <property type="protein sequence ID" value="HII75423.1"/>
    <property type="molecule type" value="Genomic_DNA"/>
</dbReference>
<dbReference type="RefSeq" id="WP_010979077.1">
    <property type="nucleotide sequence ID" value="NZ_BAABQO010000023.1"/>
</dbReference>
<evidence type="ECO:0000313" key="5">
    <source>
        <dbReference type="Proteomes" id="UP000646844"/>
    </source>
</evidence>
<dbReference type="InterPro" id="IPR003439">
    <property type="entry name" value="ABC_transporter-like_ATP-bd"/>
</dbReference>
<gene>
    <name evidence="4" type="ORF">HA332_13890</name>
</gene>
<dbReference type="GO" id="GO:0005524">
    <property type="term" value="F:ATP binding"/>
    <property type="evidence" value="ECO:0007669"/>
    <property type="project" value="UniProtKB-KW"/>
</dbReference>
<dbReference type="Pfam" id="PF00005">
    <property type="entry name" value="ABC_tran"/>
    <property type="match status" value="1"/>
</dbReference>
<dbReference type="Proteomes" id="UP000646844">
    <property type="component" value="Unassembled WGS sequence"/>
</dbReference>
<comment type="caution">
    <text evidence="4">The sequence shown here is derived from an EMBL/GenBank/DDBJ whole genome shotgun (WGS) entry which is preliminary data.</text>
</comment>
<sequence length="263" mass="29361">MIQLKNVGITLSGKGYERFSLENINLEVNGEKVIILGPNGSGKTTLLRAISGLLPYSGNIFINGMEVRKIRNYIRYSTNLPEAYEIGVTVNDIVYLYEELKGLDRDLFLEMLKALKLGEEILRRKLYKLSAGQSVLVRTSLALASQPEIVGLDEPFENVDAARRHVISRYIKEYGKEGILVTHELDMLNLYKEYKAYFLVGNRLQGPISVSELLESSIVEGERNDALLVLDIMDKKVSIVKGDLGMKFGALGSLNRIYGIIGA</sequence>
<accession>A0A832WG41</accession>
<feature type="domain" description="ABC transporter" evidence="3">
    <location>
        <begin position="2"/>
        <end position="226"/>
    </location>
</feature>
<keyword evidence="1" id="KW-0547">Nucleotide-binding</keyword>
<dbReference type="SMR" id="A0A832WG41"/>
<dbReference type="SMART" id="SM00382">
    <property type="entry name" value="AAA"/>
    <property type="match status" value="1"/>
</dbReference>
<dbReference type="GeneID" id="1459049"/>
<evidence type="ECO:0000256" key="2">
    <source>
        <dbReference type="ARBA" id="ARBA00022840"/>
    </source>
</evidence>